<proteinExistence type="predicted"/>
<name>A0A7W9J7C8_9ACTN</name>
<dbReference type="PANTHER" id="PTHR30383:SF5">
    <property type="entry name" value="SGNH HYDROLASE-TYPE ESTERASE DOMAIN-CONTAINING PROTEIN"/>
    <property type="match status" value="1"/>
</dbReference>
<dbReference type="InterPro" id="IPR013830">
    <property type="entry name" value="SGNH_hydro"/>
</dbReference>
<feature type="domain" description="SGNH hydrolase-type esterase" evidence="2">
    <location>
        <begin position="75"/>
        <end position="239"/>
    </location>
</feature>
<gene>
    <name evidence="3" type="ORF">HDA39_003413</name>
</gene>
<evidence type="ECO:0000259" key="2">
    <source>
        <dbReference type="Pfam" id="PF13472"/>
    </source>
</evidence>
<dbReference type="SUPFAM" id="SSF52266">
    <property type="entry name" value="SGNH hydrolase"/>
    <property type="match status" value="1"/>
</dbReference>
<dbReference type="Pfam" id="PF13472">
    <property type="entry name" value="Lipase_GDSL_2"/>
    <property type="match status" value="1"/>
</dbReference>
<evidence type="ECO:0000313" key="3">
    <source>
        <dbReference type="EMBL" id="MBB5836679.1"/>
    </source>
</evidence>
<dbReference type="InterPro" id="IPR036514">
    <property type="entry name" value="SGNH_hydro_sf"/>
</dbReference>
<keyword evidence="4" id="KW-1185">Reference proteome</keyword>
<dbReference type="EMBL" id="JACHMY010000001">
    <property type="protein sequence ID" value="MBB5836679.1"/>
    <property type="molecule type" value="Genomic_DNA"/>
</dbReference>
<accession>A0A7W9J7C8</accession>
<dbReference type="AlphaFoldDB" id="A0A7W9J7C8"/>
<dbReference type="Proteomes" id="UP000549971">
    <property type="component" value="Unassembled WGS sequence"/>
</dbReference>
<sequence length="290" mass="31803">MFLLRREARERTTPIGALHRAVTRWGEAERSSSRVAFRRWCDGVAYVDVQARTYADFWNRQNEQALTADGPLWVVLGDSTAQGLGASSPLHGYVGQVLRALRSTGTPWRVLNLSRSGAQTRHVLDDQLPLMDGLQPALVTCGIGTNDILGTPPKRFRDHLRQVIDRLPSSSVVMDLTVPDRFWRVGGAISPYVTSVNQLIGSTALERGLPVAEVSRYARPPWRGLLAADNFHPNNFGYRQHADALRAALPAVLLQRGISAKLSVAGAPGPRQPTPARVVRPDGVRREVGG</sequence>
<dbReference type="RefSeq" id="WP_184796163.1">
    <property type="nucleotide sequence ID" value="NZ_JACHMY010000001.1"/>
</dbReference>
<dbReference type="CDD" id="cd00229">
    <property type="entry name" value="SGNH_hydrolase"/>
    <property type="match status" value="1"/>
</dbReference>
<protein>
    <submittedName>
        <fullName evidence="3">Lysophospholipase L1-like esterase</fullName>
    </submittedName>
</protein>
<evidence type="ECO:0000256" key="1">
    <source>
        <dbReference type="SAM" id="MobiDB-lite"/>
    </source>
</evidence>
<feature type="region of interest" description="Disordered" evidence="1">
    <location>
        <begin position="265"/>
        <end position="290"/>
    </location>
</feature>
<feature type="compositionally biased region" description="Basic and acidic residues" evidence="1">
    <location>
        <begin position="279"/>
        <end position="290"/>
    </location>
</feature>
<reference evidence="3 4" key="1">
    <citation type="submission" date="2020-08" db="EMBL/GenBank/DDBJ databases">
        <title>Sequencing the genomes of 1000 actinobacteria strains.</title>
        <authorList>
            <person name="Klenk H.-P."/>
        </authorList>
    </citation>
    <scope>NUCLEOTIDE SEQUENCE [LARGE SCALE GENOMIC DNA]</scope>
    <source>
        <strain evidence="3 4">DSM 28967</strain>
    </source>
</reference>
<dbReference type="InterPro" id="IPR051532">
    <property type="entry name" value="Ester_Hydrolysis_Enzymes"/>
</dbReference>
<dbReference type="PANTHER" id="PTHR30383">
    <property type="entry name" value="THIOESTERASE 1/PROTEASE 1/LYSOPHOSPHOLIPASE L1"/>
    <property type="match status" value="1"/>
</dbReference>
<dbReference type="Gene3D" id="3.40.50.1110">
    <property type="entry name" value="SGNH hydrolase"/>
    <property type="match status" value="1"/>
</dbReference>
<dbReference type="GO" id="GO:0004622">
    <property type="term" value="F:phosphatidylcholine lysophospholipase activity"/>
    <property type="evidence" value="ECO:0007669"/>
    <property type="project" value="TreeGrafter"/>
</dbReference>
<organism evidence="3 4">
    <name type="scientific">Kribbella italica</name>
    <dbReference type="NCBI Taxonomy" id="1540520"/>
    <lineage>
        <taxon>Bacteria</taxon>
        <taxon>Bacillati</taxon>
        <taxon>Actinomycetota</taxon>
        <taxon>Actinomycetes</taxon>
        <taxon>Propionibacteriales</taxon>
        <taxon>Kribbellaceae</taxon>
        <taxon>Kribbella</taxon>
    </lineage>
</organism>
<comment type="caution">
    <text evidence="3">The sequence shown here is derived from an EMBL/GenBank/DDBJ whole genome shotgun (WGS) entry which is preliminary data.</text>
</comment>
<evidence type="ECO:0000313" key="4">
    <source>
        <dbReference type="Proteomes" id="UP000549971"/>
    </source>
</evidence>